<proteinExistence type="predicted"/>
<sequence length="115" mass="12032">MRVQDAAYKAASCLLSTMDLLLFSTGRQAFNQATPSTLRNLPVSTSRTTSCSIVTASKSIVPYRCGKTGASAAPSFQPSGGAVSPTGAAASYRTSEVSFPGSMRRQIQSHGSFDM</sequence>
<dbReference type="RefSeq" id="XP_005652186.1">
    <property type="nucleotide sequence ID" value="XM_005652129.1"/>
</dbReference>
<name>I0ZAH3_COCSC</name>
<evidence type="ECO:0000313" key="2">
    <source>
        <dbReference type="Proteomes" id="UP000007264"/>
    </source>
</evidence>
<dbReference type="AlphaFoldDB" id="I0ZAH3"/>
<dbReference type="Proteomes" id="UP000007264">
    <property type="component" value="Unassembled WGS sequence"/>
</dbReference>
<dbReference type="KEGG" id="csl:COCSUDRAFT_32066"/>
<reference evidence="1 2" key="1">
    <citation type="journal article" date="2012" name="Genome Biol.">
        <title>The genome of the polar eukaryotic microalga coccomyxa subellipsoidea reveals traits of cold adaptation.</title>
        <authorList>
            <person name="Blanc G."/>
            <person name="Agarkova I."/>
            <person name="Grimwood J."/>
            <person name="Kuo A."/>
            <person name="Brueggeman A."/>
            <person name="Dunigan D."/>
            <person name="Gurnon J."/>
            <person name="Ladunga I."/>
            <person name="Lindquist E."/>
            <person name="Lucas S."/>
            <person name="Pangilinan J."/>
            <person name="Proschold T."/>
            <person name="Salamov A."/>
            <person name="Schmutz J."/>
            <person name="Weeks D."/>
            <person name="Yamada T."/>
            <person name="Claverie J.M."/>
            <person name="Grigoriev I."/>
            <person name="Van Etten J."/>
            <person name="Lomsadze A."/>
            <person name="Borodovsky M."/>
        </authorList>
    </citation>
    <scope>NUCLEOTIDE SEQUENCE [LARGE SCALE GENOMIC DNA]</scope>
    <source>
        <strain evidence="1 2">C-169</strain>
    </source>
</reference>
<protein>
    <submittedName>
        <fullName evidence="1">Uncharacterized protein</fullName>
    </submittedName>
</protein>
<dbReference type="EMBL" id="AGSI01000001">
    <property type="protein sequence ID" value="EIE27642.1"/>
    <property type="molecule type" value="Genomic_DNA"/>
</dbReference>
<gene>
    <name evidence="1" type="ORF">COCSUDRAFT_32066</name>
</gene>
<evidence type="ECO:0000313" key="1">
    <source>
        <dbReference type="EMBL" id="EIE27642.1"/>
    </source>
</evidence>
<organism evidence="1 2">
    <name type="scientific">Coccomyxa subellipsoidea (strain C-169)</name>
    <name type="common">Green microalga</name>
    <dbReference type="NCBI Taxonomy" id="574566"/>
    <lineage>
        <taxon>Eukaryota</taxon>
        <taxon>Viridiplantae</taxon>
        <taxon>Chlorophyta</taxon>
        <taxon>core chlorophytes</taxon>
        <taxon>Trebouxiophyceae</taxon>
        <taxon>Trebouxiophyceae incertae sedis</taxon>
        <taxon>Coccomyxaceae</taxon>
        <taxon>Coccomyxa</taxon>
        <taxon>Coccomyxa subellipsoidea</taxon>
    </lineage>
</organism>
<keyword evidence="2" id="KW-1185">Reference proteome</keyword>
<comment type="caution">
    <text evidence="1">The sequence shown here is derived from an EMBL/GenBank/DDBJ whole genome shotgun (WGS) entry which is preliminary data.</text>
</comment>
<accession>I0ZAH3</accession>
<dbReference type="GeneID" id="17045657"/>